<evidence type="ECO:0000259" key="5">
    <source>
        <dbReference type="Pfam" id="PF19038"/>
    </source>
</evidence>
<feature type="domain" description="FUZ/MON1/HPS1 first Longin" evidence="3">
    <location>
        <begin position="159"/>
        <end position="279"/>
    </location>
</feature>
<evidence type="ECO:0000256" key="1">
    <source>
        <dbReference type="ARBA" id="ARBA00008968"/>
    </source>
</evidence>
<dbReference type="InterPro" id="IPR043970">
    <property type="entry name" value="FUZ/MON1/HPS1_longin_3"/>
</dbReference>
<dbReference type="InterPro" id="IPR043971">
    <property type="entry name" value="FUZ/MON1/HPS1_longin_2"/>
</dbReference>
<reference evidence="6" key="1">
    <citation type="submission" date="2022-06" db="EMBL/GenBank/DDBJ databases">
        <authorList>
            <person name="Berger JAMES D."/>
            <person name="Berger JAMES D."/>
        </authorList>
    </citation>
    <scope>NUCLEOTIDE SEQUENCE [LARGE SCALE GENOMIC DNA]</scope>
</reference>
<comment type="similarity">
    <text evidence="1 2">Belongs to the MON1/SAND family.</text>
</comment>
<evidence type="ECO:0000259" key="4">
    <source>
        <dbReference type="Pfam" id="PF19037"/>
    </source>
</evidence>
<evidence type="ECO:0000313" key="6">
    <source>
        <dbReference type="Proteomes" id="UP000050792"/>
    </source>
</evidence>
<dbReference type="GO" id="GO:0032510">
    <property type="term" value="P:endosome to lysosome transport via multivesicular body sorting pathway"/>
    <property type="evidence" value="ECO:0007669"/>
    <property type="project" value="TreeGrafter"/>
</dbReference>
<organism evidence="6 7">
    <name type="scientific">Schistosoma rodhaini</name>
    <dbReference type="NCBI Taxonomy" id="6188"/>
    <lineage>
        <taxon>Eukaryota</taxon>
        <taxon>Metazoa</taxon>
        <taxon>Spiralia</taxon>
        <taxon>Lophotrochozoa</taxon>
        <taxon>Platyhelminthes</taxon>
        <taxon>Trematoda</taxon>
        <taxon>Digenea</taxon>
        <taxon>Strigeidida</taxon>
        <taxon>Schistosomatoidea</taxon>
        <taxon>Schistosomatidae</taxon>
        <taxon>Schistosoma</taxon>
    </lineage>
</organism>
<feature type="domain" description="FUZ/MON1/HPS1 second Longin" evidence="4">
    <location>
        <begin position="320"/>
        <end position="415"/>
    </location>
</feature>
<dbReference type="AlphaFoldDB" id="A0AA85F0P5"/>
<dbReference type="GO" id="GO:0006623">
    <property type="term" value="P:protein targeting to vacuole"/>
    <property type="evidence" value="ECO:0007669"/>
    <property type="project" value="UniProtKB-UniRule"/>
</dbReference>
<feature type="domain" description="FUZ/MON1/HPS1 third Longin" evidence="5">
    <location>
        <begin position="446"/>
        <end position="571"/>
    </location>
</feature>
<dbReference type="PRINTS" id="PR01546">
    <property type="entry name" value="YEAST73DUF"/>
</dbReference>
<evidence type="ECO:0000259" key="3">
    <source>
        <dbReference type="Pfam" id="PF19036"/>
    </source>
</evidence>
<dbReference type="Pfam" id="PF19037">
    <property type="entry name" value="Fuz_longin_2"/>
    <property type="match status" value="1"/>
</dbReference>
<comment type="function">
    <text evidence="2">Plays an important role in membrane trafficking through the secretory apparatus.</text>
</comment>
<dbReference type="WBParaSite" id="SRDH1_31720.2">
    <property type="protein sequence ID" value="SRDH1_31720.2"/>
    <property type="gene ID" value="SRDH1_31720"/>
</dbReference>
<protein>
    <recommendedName>
        <fullName evidence="2">Vacuolar fusion protein MON1 homolog</fullName>
    </recommendedName>
</protein>
<dbReference type="PANTHER" id="PTHR13027:SF7">
    <property type="entry name" value="VACUOLAR FUSION PROTEIN MON1 HOMOLOG"/>
    <property type="match status" value="1"/>
</dbReference>
<name>A0AA85F0P5_9TREM</name>
<proteinExistence type="inferred from homology"/>
<accession>A0AA85F0P5</accession>
<dbReference type="Proteomes" id="UP000050792">
    <property type="component" value="Unassembled WGS sequence"/>
</dbReference>
<evidence type="ECO:0000256" key="2">
    <source>
        <dbReference type="RuleBase" id="RU367048"/>
    </source>
</evidence>
<dbReference type="PANTHER" id="PTHR13027">
    <property type="entry name" value="SAND PROTEIN-RELATED"/>
    <property type="match status" value="1"/>
</dbReference>
<dbReference type="Pfam" id="PF19036">
    <property type="entry name" value="Fuz_longin_1"/>
    <property type="match status" value="1"/>
</dbReference>
<dbReference type="InterPro" id="IPR043972">
    <property type="entry name" value="FUZ/MON1/HPS1_longin_1"/>
</dbReference>
<dbReference type="Pfam" id="PF19038">
    <property type="entry name" value="Fuz_longin_3"/>
    <property type="match status" value="1"/>
</dbReference>
<dbReference type="GO" id="GO:0035658">
    <property type="term" value="C:Mon1-Ccz1 complex"/>
    <property type="evidence" value="ECO:0007669"/>
    <property type="project" value="TreeGrafter"/>
</dbReference>
<reference evidence="7" key="2">
    <citation type="submission" date="2023-11" db="UniProtKB">
        <authorList>
            <consortium name="WormBaseParasite"/>
        </authorList>
    </citation>
    <scope>IDENTIFICATION</scope>
</reference>
<keyword evidence="6" id="KW-1185">Reference proteome</keyword>
<sequence length="583" mass="65808">MLLRLFTSDTQYPDIQIHYGTLSDGGVRQNLQVIDFIRHPSQSVSNYWSIIFVAVHICVPSYTMDKNICSSKSEVDMLCNAESDVDSFIDNNAIMTTGAVARILKESESMKSTQLQVDENVAQSSRSLLSEDSSSSKSSIKAATCSTSEDPCWTNDLLHIFVLSEAGKPIYSRYGNESDLSSIMSVMQALVSFVANSGDELQLINTTDKKFLFVCRSHLILVAFSPISEPTSHLLICLEYVYNQIISSLTLQRVEKQFTRHANLDLRKLLVGDNRLLSSIINRVEETFGVFLNAISCTPLSENNRAAISQIICQNAKLRGLVFGILFHKDDIVSIVRMKDQHLSPSDIHVLLNLIGSSQSFKSAQSHWLPICLPKFDANGFLYASVTYLNDTTFMVLLTVDSEKFYPLKSITEKVFTLLNTTNNGNHLSAIMSSKFPQISDIGIKNLRHFVYKSIPIGQYIASEWTVPYAIAYELSKESPVGMDPERKTKLLNDNVVNKLRHNVLLSYKRLHMRLHSSAIPTRFIYKVTSTELFFGWKTDNFELYATLEPLITITELGEIRKQLLKWIESKKTQFFILSSPTF</sequence>
<dbReference type="InterPro" id="IPR004353">
    <property type="entry name" value="Mon1"/>
</dbReference>
<evidence type="ECO:0000313" key="7">
    <source>
        <dbReference type="WBParaSite" id="SRDH1_31720.2"/>
    </source>
</evidence>